<feature type="DNA-binding region" description="H-T-H motif" evidence="2">
    <location>
        <begin position="52"/>
        <end position="71"/>
    </location>
</feature>
<sequence>MAAMSADKLKLFRIRRAPKGGRKAAAPGPDVEEKILDAAEFVFGHFGFRGATTALIAKKASIAKPHIYYYFEDKEDLYRAVLERAMNMWARDMDNLDMTSDIQTILIGYIHKKIDFSRDHPHLSRIYANEIISGAQFIGSFIEKVSTPLLLDKVATLEQWAASGSIRAISAVDLFFCIWAMTQAYADFSSQMIIMKGKRQLEDADFDSAKATIVQLVLGGLGLEKSDKPTNRLPPSGPRQGRAPKAR</sequence>
<dbReference type="Pfam" id="PF08362">
    <property type="entry name" value="TetR_C_3"/>
    <property type="match status" value="1"/>
</dbReference>
<dbReference type="EMBL" id="LJYG01000112">
    <property type="protein sequence ID" value="KRQ00970.1"/>
    <property type="molecule type" value="Genomic_DNA"/>
</dbReference>
<gene>
    <name evidence="5" type="ORF">AOQ71_38915</name>
</gene>
<name>A0A0R3CT89_9BRAD</name>
<evidence type="ECO:0000313" key="6">
    <source>
        <dbReference type="Proteomes" id="UP000051936"/>
    </source>
</evidence>
<accession>A0A0R3CT89</accession>
<dbReference type="PROSITE" id="PS01081">
    <property type="entry name" value="HTH_TETR_1"/>
    <property type="match status" value="1"/>
</dbReference>
<dbReference type="SUPFAM" id="SSF48498">
    <property type="entry name" value="Tetracyclin repressor-like, C-terminal domain"/>
    <property type="match status" value="1"/>
</dbReference>
<dbReference type="PANTHER" id="PTHR30328">
    <property type="entry name" value="TRANSCRIPTIONAL REPRESSOR"/>
    <property type="match status" value="1"/>
</dbReference>
<dbReference type="Gene3D" id="1.10.10.60">
    <property type="entry name" value="Homeodomain-like"/>
    <property type="match status" value="1"/>
</dbReference>
<evidence type="ECO:0000259" key="4">
    <source>
        <dbReference type="PROSITE" id="PS50977"/>
    </source>
</evidence>
<evidence type="ECO:0000256" key="2">
    <source>
        <dbReference type="PROSITE-ProRule" id="PRU00335"/>
    </source>
</evidence>
<proteinExistence type="predicted"/>
<dbReference type="InterPro" id="IPR023772">
    <property type="entry name" value="DNA-bd_HTH_TetR-type_CS"/>
</dbReference>
<keyword evidence="6" id="KW-1185">Reference proteome</keyword>
<feature type="domain" description="HTH tetR-type" evidence="4">
    <location>
        <begin position="29"/>
        <end position="89"/>
    </location>
</feature>
<dbReference type="InterPro" id="IPR009057">
    <property type="entry name" value="Homeodomain-like_sf"/>
</dbReference>
<dbReference type="STRING" id="989370.AOQ71_38915"/>
<dbReference type="Gene3D" id="1.10.357.10">
    <property type="entry name" value="Tetracycline Repressor, domain 2"/>
    <property type="match status" value="1"/>
</dbReference>
<dbReference type="InterPro" id="IPR050109">
    <property type="entry name" value="HTH-type_TetR-like_transc_reg"/>
</dbReference>
<dbReference type="RefSeq" id="WP_057758554.1">
    <property type="nucleotide sequence ID" value="NZ_LJYG01000112.1"/>
</dbReference>
<evidence type="ECO:0000256" key="3">
    <source>
        <dbReference type="SAM" id="MobiDB-lite"/>
    </source>
</evidence>
<dbReference type="Proteomes" id="UP000051936">
    <property type="component" value="Unassembled WGS sequence"/>
</dbReference>
<organism evidence="5 6">
    <name type="scientific">Bradyrhizobium manausense</name>
    <dbReference type="NCBI Taxonomy" id="989370"/>
    <lineage>
        <taxon>Bacteria</taxon>
        <taxon>Pseudomonadati</taxon>
        <taxon>Pseudomonadota</taxon>
        <taxon>Alphaproteobacteria</taxon>
        <taxon>Hyphomicrobiales</taxon>
        <taxon>Nitrobacteraceae</taxon>
        <taxon>Bradyrhizobium</taxon>
    </lineage>
</organism>
<keyword evidence="1 2" id="KW-0238">DNA-binding</keyword>
<dbReference type="PANTHER" id="PTHR30328:SF54">
    <property type="entry name" value="HTH-TYPE TRANSCRIPTIONAL REPRESSOR SCO4008"/>
    <property type="match status" value="1"/>
</dbReference>
<dbReference type="GO" id="GO:0045892">
    <property type="term" value="P:negative regulation of DNA-templated transcription"/>
    <property type="evidence" value="ECO:0007669"/>
    <property type="project" value="InterPro"/>
</dbReference>
<evidence type="ECO:0000256" key="1">
    <source>
        <dbReference type="ARBA" id="ARBA00023125"/>
    </source>
</evidence>
<dbReference type="InterPro" id="IPR013573">
    <property type="entry name" value="Tscrpt_reg_YcdC_C"/>
</dbReference>
<dbReference type="AlphaFoldDB" id="A0A0R3CT89"/>
<protein>
    <recommendedName>
        <fullName evidence="4">HTH tetR-type domain-containing protein</fullName>
    </recommendedName>
</protein>
<evidence type="ECO:0000313" key="5">
    <source>
        <dbReference type="EMBL" id="KRQ00970.1"/>
    </source>
</evidence>
<dbReference type="InterPro" id="IPR036271">
    <property type="entry name" value="Tet_transcr_reg_TetR-rel_C_sf"/>
</dbReference>
<comment type="caution">
    <text evidence="5">The sequence shown here is derived from an EMBL/GenBank/DDBJ whole genome shotgun (WGS) entry which is preliminary data.</text>
</comment>
<dbReference type="PRINTS" id="PR00455">
    <property type="entry name" value="HTHTETR"/>
</dbReference>
<dbReference type="GO" id="GO:0003677">
    <property type="term" value="F:DNA binding"/>
    <property type="evidence" value="ECO:0007669"/>
    <property type="project" value="UniProtKB-UniRule"/>
</dbReference>
<dbReference type="InterPro" id="IPR001647">
    <property type="entry name" value="HTH_TetR"/>
</dbReference>
<dbReference type="SUPFAM" id="SSF46689">
    <property type="entry name" value="Homeodomain-like"/>
    <property type="match status" value="1"/>
</dbReference>
<dbReference type="PROSITE" id="PS50977">
    <property type="entry name" value="HTH_TETR_2"/>
    <property type="match status" value="1"/>
</dbReference>
<reference evidence="5 6" key="1">
    <citation type="submission" date="2015-09" db="EMBL/GenBank/DDBJ databases">
        <title>Draft Genome Sequence of Bradyrhizobium manausense Strain BR 3351T, a Novel Symbiotic Nitrogen-Fixing Alphaproteobacterium Isolated from Brazilian Amazon Rain Forest.</title>
        <authorList>
            <person name="De Araujo J.L."/>
            <person name="Zilli J.E."/>
        </authorList>
    </citation>
    <scope>NUCLEOTIDE SEQUENCE [LARGE SCALE GENOMIC DNA]</scope>
    <source>
        <strain evidence="5 6">BR3351</strain>
    </source>
</reference>
<feature type="region of interest" description="Disordered" evidence="3">
    <location>
        <begin position="224"/>
        <end position="247"/>
    </location>
</feature>
<dbReference type="Pfam" id="PF00440">
    <property type="entry name" value="TetR_N"/>
    <property type="match status" value="1"/>
</dbReference>